<gene>
    <name evidence="1" type="ORF">L914_00679</name>
</gene>
<dbReference type="AlphaFoldDB" id="W2P6M2"/>
<evidence type="ECO:0000313" key="1">
    <source>
        <dbReference type="EMBL" id="ETM56320.1"/>
    </source>
</evidence>
<name>W2P6M2_PHYNI</name>
<accession>W2P6M2</accession>
<dbReference type="EMBL" id="KI690544">
    <property type="protein sequence ID" value="ETM56320.1"/>
    <property type="molecule type" value="Genomic_DNA"/>
</dbReference>
<organism evidence="1">
    <name type="scientific">Phytophthora nicotianae</name>
    <name type="common">Potato buckeye rot agent</name>
    <name type="synonym">Phytophthora parasitica</name>
    <dbReference type="NCBI Taxonomy" id="4792"/>
    <lineage>
        <taxon>Eukaryota</taxon>
        <taxon>Sar</taxon>
        <taxon>Stramenopiles</taxon>
        <taxon>Oomycota</taxon>
        <taxon>Peronosporomycetes</taxon>
        <taxon>Peronosporales</taxon>
        <taxon>Peronosporaceae</taxon>
        <taxon>Phytophthora</taxon>
    </lineage>
</organism>
<reference evidence="1" key="1">
    <citation type="submission" date="2013-11" db="EMBL/GenBank/DDBJ databases">
        <title>The Genome Sequence of Phytophthora parasitica IAC_01/95.</title>
        <authorList>
            <consortium name="The Broad Institute Genomics Platform"/>
            <person name="Russ C."/>
            <person name="Tyler B."/>
            <person name="Panabieres F."/>
            <person name="Shan W."/>
            <person name="Tripathy S."/>
            <person name="Grunwald N."/>
            <person name="Machado M."/>
            <person name="Johnson C.S."/>
            <person name="Arredondo F."/>
            <person name="Hong C."/>
            <person name="Coffey M."/>
            <person name="Young S.K."/>
            <person name="Zeng Q."/>
            <person name="Gargeya S."/>
            <person name="Fitzgerald M."/>
            <person name="Abouelleil A."/>
            <person name="Alvarado L."/>
            <person name="Chapman S.B."/>
            <person name="Gainer-Dewar J."/>
            <person name="Goldberg J."/>
            <person name="Griggs A."/>
            <person name="Gujja S."/>
            <person name="Hansen M."/>
            <person name="Howarth C."/>
            <person name="Imamovic A."/>
            <person name="Ireland A."/>
            <person name="Larimer J."/>
            <person name="McCowan C."/>
            <person name="Murphy C."/>
            <person name="Pearson M."/>
            <person name="Poon T.W."/>
            <person name="Priest M."/>
            <person name="Roberts A."/>
            <person name="Saif S."/>
            <person name="Shea T."/>
            <person name="Sykes S."/>
            <person name="Wortman J."/>
            <person name="Nusbaum C."/>
            <person name="Birren B."/>
        </authorList>
    </citation>
    <scope>NUCLEOTIDE SEQUENCE [LARGE SCALE GENOMIC DNA]</scope>
    <source>
        <strain evidence="1">IAC_01/95</strain>
    </source>
</reference>
<protein>
    <submittedName>
        <fullName evidence="1">Uncharacterized protein</fullName>
    </submittedName>
</protein>
<sequence>MDGHLQHPFQPHGHSDRHIALLQLVQPKMKPGVVLSWLARIWLLRQRMRASSKTQLVCTAANGTIKHALCFMEHEQVSADYFASRKREVLAVDAFVD</sequence>
<dbReference type="Proteomes" id="UP000054532">
    <property type="component" value="Unassembled WGS sequence"/>
</dbReference>
<proteinExistence type="predicted"/>